<gene>
    <name evidence="2" type="ORF">EV691_101391</name>
</gene>
<protein>
    <submittedName>
        <fullName evidence="2">Uncharacterized protein (TIGR00288 family)</fullName>
    </submittedName>
</protein>
<dbReference type="EMBL" id="SMMU01000001">
    <property type="protein sequence ID" value="TCL34949.1"/>
    <property type="molecule type" value="Genomic_DNA"/>
</dbReference>
<dbReference type="CDD" id="cd10146">
    <property type="entry name" value="LabA_like_C"/>
    <property type="match status" value="1"/>
</dbReference>
<dbReference type="Pfam" id="PF12872">
    <property type="entry name" value="OST-HTH"/>
    <property type="match status" value="1"/>
</dbReference>
<sequence>MDTPALARTPVSLCLHYKKSIMDRSKIALFIDVENLTHWLKNNGPDLLITELSAIGQLIVRRAYGNWGNPCVQGFQSELNRLGFELIHNFHPVSKKNSSDIQLTIDVIDYAHNLPGIQWFVLATGDSDFSPLFRKLREMGKEVIGVGPRSPLSESVKTSCSKYLYTGTEHTASKKELRSNTDDAMDLAEKILRAADQTLPLSTLKNGMLSVDSAFNERDLGYRSFIDFLKAIDSIEVTQDGKNKSWTATLKGSDPAGEAREGNLQDSLVRSYERLLRKKQWRLTSSKALNEVYQLARHHPQQSKERITEEARKHSQMLTSVEINKALIILVRSKVLRVSGFSDAGEKLWSIAPELNLARTVDAAMLSRLFSACRENGTKIEKAALRDLLYGKYDDNALEQLIEQASALQEKAEA</sequence>
<feature type="domain" description="HTH OST-type" evidence="1">
    <location>
        <begin position="180"/>
        <end position="252"/>
    </location>
</feature>
<dbReference type="Proteomes" id="UP000295169">
    <property type="component" value="Unassembled WGS sequence"/>
</dbReference>
<dbReference type="PANTHER" id="PTHR35811">
    <property type="entry name" value="SLR1870 PROTEIN"/>
    <property type="match status" value="1"/>
</dbReference>
<evidence type="ECO:0000259" key="1">
    <source>
        <dbReference type="PROSITE" id="PS51644"/>
    </source>
</evidence>
<dbReference type="PROSITE" id="PS51644">
    <property type="entry name" value="HTH_OST"/>
    <property type="match status" value="1"/>
</dbReference>
<dbReference type="CDD" id="cd11297">
    <property type="entry name" value="PIN_LabA-like_N_1"/>
    <property type="match status" value="1"/>
</dbReference>
<evidence type="ECO:0000313" key="3">
    <source>
        <dbReference type="Proteomes" id="UP000295169"/>
    </source>
</evidence>
<dbReference type="GO" id="GO:0004540">
    <property type="term" value="F:RNA nuclease activity"/>
    <property type="evidence" value="ECO:0007669"/>
    <property type="project" value="InterPro"/>
</dbReference>
<reference evidence="2 3" key="1">
    <citation type="submission" date="2019-03" db="EMBL/GenBank/DDBJ databases">
        <title>Genomic Encyclopedia of Type Strains, Phase IV (KMG-IV): sequencing the most valuable type-strain genomes for metagenomic binning, comparative biology and taxonomic classification.</title>
        <authorList>
            <person name="Goeker M."/>
        </authorList>
    </citation>
    <scope>NUCLEOTIDE SEQUENCE [LARGE SCALE GENOMIC DNA]</scope>
    <source>
        <strain evidence="2 3">DSM 2286</strain>
    </source>
</reference>
<accession>A0A4R1PVR1</accession>
<evidence type="ECO:0000313" key="2">
    <source>
        <dbReference type="EMBL" id="TCL34949.1"/>
    </source>
</evidence>
<proteinExistence type="predicted"/>
<dbReference type="PANTHER" id="PTHR35811:SF1">
    <property type="entry name" value="HTH OST-TYPE DOMAIN-CONTAINING PROTEIN"/>
    <property type="match status" value="1"/>
</dbReference>
<comment type="caution">
    <text evidence="2">The sequence shown here is derived from an EMBL/GenBank/DDBJ whole genome shotgun (WGS) entry which is preliminary data.</text>
</comment>
<name>A0A4R1PVR1_9GAMM</name>
<dbReference type="InterPro" id="IPR021139">
    <property type="entry name" value="NYN"/>
</dbReference>
<dbReference type="Gene3D" id="3.40.50.1010">
    <property type="entry name" value="5'-nuclease"/>
    <property type="match status" value="1"/>
</dbReference>
<dbReference type="Pfam" id="PF01936">
    <property type="entry name" value="NYN"/>
    <property type="match status" value="1"/>
</dbReference>
<dbReference type="InterPro" id="IPR025605">
    <property type="entry name" value="OST-HTH/LOTUS_dom"/>
</dbReference>
<organism evidence="2 3">
    <name type="scientific">Azotobacter chroococcum</name>
    <dbReference type="NCBI Taxonomy" id="353"/>
    <lineage>
        <taxon>Bacteria</taxon>
        <taxon>Pseudomonadati</taxon>
        <taxon>Pseudomonadota</taxon>
        <taxon>Gammaproteobacteria</taxon>
        <taxon>Pseudomonadales</taxon>
        <taxon>Pseudomonadaceae</taxon>
        <taxon>Azotobacter</taxon>
    </lineage>
</organism>
<dbReference type="AlphaFoldDB" id="A0A4R1PVR1"/>